<accession>A0A1G6LHA0</accession>
<keyword evidence="1" id="KW-0808">Transferase</keyword>
<dbReference type="Proteomes" id="UP000198757">
    <property type="component" value="Unassembled WGS sequence"/>
</dbReference>
<evidence type="ECO:0000259" key="6">
    <source>
        <dbReference type="Pfam" id="PF26305"/>
    </source>
</evidence>
<dbReference type="InterPro" id="IPR058909">
    <property type="entry name" value="CD_NTase_C"/>
</dbReference>
<dbReference type="EMBL" id="FMZO01000002">
    <property type="protein sequence ID" value="SDC42611.1"/>
    <property type="molecule type" value="Genomic_DNA"/>
</dbReference>
<evidence type="ECO:0000313" key="8">
    <source>
        <dbReference type="Proteomes" id="UP000198757"/>
    </source>
</evidence>
<dbReference type="STRING" id="1285928.SAMN04487894_102349"/>
<name>A0A1G6LHA0_NIADE</name>
<proteinExistence type="predicted"/>
<evidence type="ECO:0000313" key="7">
    <source>
        <dbReference type="EMBL" id="SDC42611.1"/>
    </source>
</evidence>
<dbReference type="Pfam" id="PF26305">
    <property type="entry name" value="CD_NTase_C"/>
    <property type="match status" value="1"/>
</dbReference>
<keyword evidence="4" id="KW-0051">Antiviral defense</keyword>
<keyword evidence="2" id="KW-0548">Nucleotidyltransferase</keyword>
<protein>
    <recommendedName>
        <fullName evidence="6">cGAS/DncV-like nucleotidyltransferase C-terminal helical domain-containing protein</fullName>
    </recommendedName>
</protein>
<evidence type="ECO:0000256" key="2">
    <source>
        <dbReference type="ARBA" id="ARBA00022695"/>
    </source>
</evidence>
<evidence type="ECO:0000256" key="5">
    <source>
        <dbReference type="SAM" id="MobiDB-lite"/>
    </source>
</evidence>
<dbReference type="AlphaFoldDB" id="A0A1G6LHA0"/>
<keyword evidence="3" id="KW-0547">Nucleotide-binding</keyword>
<reference evidence="8" key="1">
    <citation type="submission" date="2016-10" db="EMBL/GenBank/DDBJ databases">
        <authorList>
            <person name="Varghese N."/>
            <person name="Submissions S."/>
        </authorList>
    </citation>
    <scope>NUCLEOTIDE SEQUENCE [LARGE SCALE GENOMIC DNA]</scope>
    <source>
        <strain evidence="8">DSM 25811 / CCM 8410 / LMG 26954 / E90</strain>
    </source>
</reference>
<sequence length="307" mass="35915">MKGVEPEYTQKSKDAGERVKEHLSKELSQVSFKYQGSVMTNTHIKAYSDIDLLTISEKFYQADNYEIRQILENSDRRAKYYSLSINKMEKELNASSYQGNSLDDLRYNRTKSEEVLSEVYSICDTSKPKSIKIENLSLKREVDIVIANWYDDVKSVINDKGEYRGIQIYNKEKHQRENADFPFLSIMRINERGNETTGRVKKMIRFIKNIKALSDHEIKLSSFDINAVCYDIGIEKYKSLSFYQLVPVIYNQLKSICENKTHSDNIVSVDGREYIFRYNSEKLKNLKLVLNELQSIYLDLYTNILSK</sequence>
<evidence type="ECO:0000256" key="3">
    <source>
        <dbReference type="ARBA" id="ARBA00022741"/>
    </source>
</evidence>
<feature type="region of interest" description="Disordered" evidence="5">
    <location>
        <begin position="1"/>
        <end position="20"/>
    </location>
</feature>
<organism evidence="7 8">
    <name type="scientific">Niabella drilacis (strain DSM 25811 / CCM 8410 / CCUG 62505 / LMG 26954 / E90)</name>
    <dbReference type="NCBI Taxonomy" id="1285928"/>
    <lineage>
        <taxon>Bacteria</taxon>
        <taxon>Pseudomonadati</taxon>
        <taxon>Bacteroidota</taxon>
        <taxon>Chitinophagia</taxon>
        <taxon>Chitinophagales</taxon>
        <taxon>Chitinophagaceae</taxon>
        <taxon>Niabella</taxon>
    </lineage>
</organism>
<gene>
    <name evidence="7" type="ORF">SAMN04487894_102349</name>
</gene>
<feature type="domain" description="cGAS/DncV-like nucleotidyltransferase C-terminal helical" evidence="6">
    <location>
        <begin position="189"/>
        <end position="296"/>
    </location>
</feature>
<evidence type="ECO:0000256" key="1">
    <source>
        <dbReference type="ARBA" id="ARBA00022679"/>
    </source>
</evidence>
<keyword evidence="8" id="KW-1185">Reference proteome</keyword>
<evidence type="ECO:0000256" key="4">
    <source>
        <dbReference type="ARBA" id="ARBA00023118"/>
    </source>
</evidence>